<organism evidence="4">
    <name type="scientific">freshwater metagenome</name>
    <dbReference type="NCBI Taxonomy" id="449393"/>
    <lineage>
        <taxon>unclassified sequences</taxon>
        <taxon>metagenomes</taxon>
        <taxon>ecological metagenomes</taxon>
    </lineage>
</organism>
<evidence type="ECO:0000313" key="4">
    <source>
        <dbReference type="EMBL" id="CAB4789715.1"/>
    </source>
</evidence>
<dbReference type="PROSITE" id="PS51078">
    <property type="entry name" value="ICLR_ED"/>
    <property type="match status" value="1"/>
</dbReference>
<dbReference type="PANTHER" id="PTHR30136">
    <property type="entry name" value="HELIX-TURN-HELIX TRANSCRIPTIONAL REGULATOR, ICLR FAMILY"/>
    <property type="match status" value="1"/>
</dbReference>
<reference evidence="4" key="1">
    <citation type="submission" date="2020-05" db="EMBL/GenBank/DDBJ databases">
        <authorList>
            <person name="Chiriac C."/>
            <person name="Salcher M."/>
            <person name="Ghai R."/>
            <person name="Kavagutti S V."/>
        </authorList>
    </citation>
    <scope>NUCLEOTIDE SEQUENCE</scope>
</reference>
<dbReference type="GO" id="GO:0003700">
    <property type="term" value="F:DNA-binding transcription factor activity"/>
    <property type="evidence" value="ECO:0007669"/>
    <property type="project" value="TreeGrafter"/>
</dbReference>
<gene>
    <name evidence="4" type="ORF">UFOPK2978_00468</name>
</gene>
<dbReference type="EMBL" id="CAFAAF010000051">
    <property type="protein sequence ID" value="CAB4789715.1"/>
    <property type="molecule type" value="Genomic_DNA"/>
</dbReference>
<name>A0A6J6X144_9ZZZZ</name>
<dbReference type="Gene3D" id="1.10.10.10">
    <property type="entry name" value="Winged helix-like DNA-binding domain superfamily/Winged helix DNA-binding domain"/>
    <property type="match status" value="1"/>
</dbReference>
<accession>A0A6J6X144</accession>
<evidence type="ECO:0000256" key="2">
    <source>
        <dbReference type="ARBA" id="ARBA00023163"/>
    </source>
</evidence>
<dbReference type="Gene3D" id="3.30.450.40">
    <property type="match status" value="1"/>
</dbReference>
<evidence type="ECO:0000259" key="3">
    <source>
        <dbReference type="PROSITE" id="PS51078"/>
    </source>
</evidence>
<dbReference type="Pfam" id="PF01614">
    <property type="entry name" value="IclR_C"/>
    <property type="match status" value="1"/>
</dbReference>
<sequence length="255" mass="27638">MPNMPVRNNGLERDLEIIEAVAAASPIPQRNGDLAIATKREKSQISRAISRLLDNGLLLRQGAGVIVGPRLYAIARYTFEAQLVTAARGEMHGLVHKLGETVHLTVLQGLEVVTIHSESPAHGFRALSWMGVTAPSYMTSSGRVLLSGLDNDQIERIYPAKKKIESAPPLCLTKTGEELIRVIEKIRHDGYSTVIEEFEPGLVGASVPVRDFNGSIVAAINVAAPKARFEPHLIPAAKEMKKAADRITQSLIASN</sequence>
<dbReference type="AlphaFoldDB" id="A0A6J6X144"/>
<evidence type="ECO:0000256" key="1">
    <source>
        <dbReference type="ARBA" id="ARBA00023015"/>
    </source>
</evidence>
<proteinExistence type="predicted"/>
<dbReference type="InterPro" id="IPR050707">
    <property type="entry name" value="HTH_MetabolicPath_Reg"/>
</dbReference>
<dbReference type="InterPro" id="IPR036388">
    <property type="entry name" value="WH-like_DNA-bd_sf"/>
</dbReference>
<keyword evidence="2" id="KW-0804">Transcription</keyword>
<dbReference type="GO" id="GO:0003677">
    <property type="term" value="F:DNA binding"/>
    <property type="evidence" value="ECO:0007669"/>
    <property type="project" value="TreeGrafter"/>
</dbReference>
<protein>
    <submittedName>
        <fullName evidence="4">Unannotated protein</fullName>
    </submittedName>
</protein>
<dbReference type="GO" id="GO:0045892">
    <property type="term" value="P:negative regulation of DNA-templated transcription"/>
    <property type="evidence" value="ECO:0007669"/>
    <property type="project" value="TreeGrafter"/>
</dbReference>
<dbReference type="InterPro" id="IPR014757">
    <property type="entry name" value="Tscrpt_reg_IclR_C"/>
</dbReference>
<dbReference type="InterPro" id="IPR029016">
    <property type="entry name" value="GAF-like_dom_sf"/>
</dbReference>
<dbReference type="SUPFAM" id="SSF55781">
    <property type="entry name" value="GAF domain-like"/>
    <property type="match status" value="1"/>
</dbReference>
<keyword evidence="1" id="KW-0805">Transcription regulation</keyword>
<dbReference type="PANTHER" id="PTHR30136:SF35">
    <property type="entry name" value="HTH-TYPE TRANSCRIPTIONAL REGULATOR RV1719"/>
    <property type="match status" value="1"/>
</dbReference>
<feature type="domain" description="IclR-ED" evidence="3">
    <location>
        <begin position="70"/>
        <end position="253"/>
    </location>
</feature>